<dbReference type="Proteomes" id="UP000694941">
    <property type="component" value="Unplaced"/>
</dbReference>
<feature type="domain" description="Syntaxin N-terminal" evidence="2">
    <location>
        <begin position="35"/>
        <end position="98"/>
    </location>
</feature>
<evidence type="ECO:0000259" key="2">
    <source>
        <dbReference type="Pfam" id="PF14523"/>
    </source>
</evidence>
<proteinExistence type="predicted"/>
<dbReference type="GeneID" id="106473193"/>
<feature type="region of interest" description="Disordered" evidence="1">
    <location>
        <begin position="1"/>
        <end position="27"/>
    </location>
</feature>
<dbReference type="Gene3D" id="1.20.58.70">
    <property type="match status" value="1"/>
</dbReference>
<dbReference type="InterPro" id="IPR010989">
    <property type="entry name" value="SNARE"/>
</dbReference>
<organism evidence="3 4">
    <name type="scientific">Limulus polyphemus</name>
    <name type="common">Atlantic horseshoe crab</name>
    <dbReference type="NCBI Taxonomy" id="6850"/>
    <lineage>
        <taxon>Eukaryota</taxon>
        <taxon>Metazoa</taxon>
        <taxon>Ecdysozoa</taxon>
        <taxon>Arthropoda</taxon>
        <taxon>Chelicerata</taxon>
        <taxon>Merostomata</taxon>
        <taxon>Xiphosura</taxon>
        <taxon>Limulidae</taxon>
        <taxon>Limulus</taxon>
    </lineage>
</organism>
<keyword evidence="3" id="KW-1185">Reference proteome</keyword>
<dbReference type="InterPro" id="IPR006011">
    <property type="entry name" value="Syntaxin_N"/>
</dbReference>
<reference evidence="4" key="1">
    <citation type="submission" date="2025-08" db="UniProtKB">
        <authorList>
            <consortium name="RefSeq"/>
        </authorList>
    </citation>
    <scope>IDENTIFICATION</scope>
    <source>
        <tissue evidence="4">Muscle</tissue>
    </source>
</reference>
<evidence type="ECO:0000256" key="1">
    <source>
        <dbReference type="SAM" id="MobiDB-lite"/>
    </source>
</evidence>
<dbReference type="Pfam" id="PF14523">
    <property type="entry name" value="Syntaxin_2"/>
    <property type="match status" value="1"/>
</dbReference>
<feature type="non-terminal residue" evidence="4">
    <location>
        <position position="109"/>
    </location>
</feature>
<gene>
    <name evidence="4" type="primary">LOC106473193</name>
</gene>
<feature type="compositionally biased region" description="Basic and acidic residues" evidence="1">
    <location>
        <begin position="1"/>
        <end position="10"/>
    </location>
</feature>
<accession>A0ABM1BV88</accession>
<evidence type="ECO:0000313" key="4">
    <source>
        <dbReference type="RefSeq" id="XP_013789328.2"/>
    </source>
</evidence>
<name>A0ABM1BV88_LIMPO</name>
<protein>
    <submittedName>
        <fullName evidence="4">Syntaxin-7-like</fullName>
    </submittedName>
</protein>
<sequence>MAKTFSDRTHQSFSYQNAGNAEGGPDELNRLSLVISTNIQKITQNTNSVQKMVNQIGTAQDSESLRSQLHHVQNYTNQLAKDTHRYLKELTSLAESSSHPYQVCLLSEH</sequence>
<dbReference type="SUPFAM" id="SSF47661">
    <property type="entry name" value="t-snare proteins"/>
    <property type="match status" value="1"/>
</dbReference>
<dbReference type="RefSeq" id="XP_013789328.2">
    <property type="nucleotide sequence ID" value="XM_013933874.2"/>
</dbReference>
<evidence type="ECO:0000313" key="3">
    <source>
        <dbReference type="Proteomes" id="UP000694941"/>
    </source>
</evidence>